<evidence type="ECO:0008006" key="2">
    <source>
        <dbReference type="Google" id="ProtNLM"/>
    </source>
</evidence>
<protein>
    <recommendedName>
        <fullName evidence="2">Lipoprotein</fullName>
    </recommendedName>
</protein>
<reference evidence="1" key="1">
    <citation type="submission" date="2019-08" db="EMBL/GenBank/DDBJ databases">
        <authorList>
            <person name="Kucharzyk K."/>
            <person name="Murdoch R.W."/>
            <person name="Higgins S."/>
            <person name="Loffler F."/>
        </authorList>
    </citation>
    <scope>NUCLEOTIDE SEQUENCE</scope>
</reference>
<evidence type="ECO:0000313" key="1">
    <source>
        <dbReference type="EMBL" id="MPL99080.1"/>
    </source>
</evidence>
<organism evidence="1">
    <name type="scientific">bioreactor metagenome</name>
    <dbReference type="NCBI Taxonomy" id="1076179"/>
    <lineage>
        <taxon>unclassified sequences</taxon>
        <taxon>metagenomes</taxon>
        <taxon>ecological metagenomes</taxon>
    </lineage>
</organism>
<proteinExistence type="predicted"/>
<dbReference type="PROSITE" id="PS51257">
    <property type="entry name" value="PROKAR_LIPOPROTEIN"/>
    <property type="match status" value="1"/>
</dbReference>
<gene>
    <name evidence="1" type="ORF">SDC9_45295</name>
</gene>
<accession>A0A644W6H8</accession>
<comment type="caution">
    <text evidence="1">The sequence shown here is derived from an EMBL/GenBank/DDBJ whole genome shotgun (WGS) entry which is preliminary data.</text>
</comment>
<dbReference type="EMBL" id="VSSQ01000645">
    <property type="protein sequence ID" value="MPL99080.1"/>
    <property type="molecule type" value="Genomic_DNA"/>
</dbReference>
<sequence>MKTLKNILNDSKIFYIIFILMLYSCKEQSKTDLLSNVAIKYFDAEMNNEETKKFYKEIGVKTFILKVDQKENFEGFEIFNIYFVSSLYDEPNFLSNEKGNIYVAIYLNNNNIKRTKIPHFLKHSNNEFVIESSLLVVYCNDTKNYMLIKLDEGCPIECIKNIKRFKCQGENNSKIEKAIIDWQCVKF</sequence>
<dbReference type="AlphaFoldDB" id="A0A644W6H8"/>
<name>A0A644W6H8_9ZZZZ</name>